<evidence type="ECO:0000256" key="1">
    <source>
        <dbReference type="ARBA" id="ARBA00011738"/>
    </source>
</evidence>
<protein>
    <submittedName>
        <fullName evidence="4">Stress-response A/B barrel domain-containing protein UP3-like</fullName>
    </submittedName>
</protein>
<dbReference type="FunCoup" id="A0A1U8B030">
    <property type="interactions" value="1521"/>
</dbReference>
<dbReference type="STRING" id="4432.A0A1U8B030"/>
<reference evidence="4" key="1">
    <citation type="submission" date="2025-08" db="UniProtKB">
        <authorList>
            <consortium name="RefSeq"/>
        </authorList>
    </citation>
    <scope>IDENTIFICATION</scope>
</reference>
<feature type="domain" description="Stress-response A/B barrel" evidence="2">
    <location>
        <begin position="160"/>
        <end position="254"/>
    </location>
</feature>
<evidence type="ECO:0000259" key="2">
    <source>
        <dbReference type="PROSITE" id="PS51502"/>
    </source>
</evidence>
<dbReference type="SMART" id="SM00886">
    <property type="entry name" value="Dabb"/>
    <property type="match status" value="2"/>
</dbReference>
<sequence length="264" mass="28745">MLCVSARPFVSTPASLSPPNLVRHPKPSFPFKSPCFCCSSPPLPAKMQTVEHVVLFKVKDNTEPSKVNAMISRLNGLTSLDQVLHLSAGPIYRNRSSAFSFTHLLHSRYRTKEDLSVYSAHPNHLSVVEDSVLPICEDIMAIDWVADDLHGPLVPRSGAAMRVTFLKLKEGLGNGVKGEVLRVLGGIRNSFASIDQISFGENFSLARAKGFSIASLAIFPGLTELHALDSNVEAVKAQKEKVKDSLESVIVVDYVFPPPKAANL</sequence>
<organism evidence="3 4">
    <name type="scientific">Nelumbo nucifera</name>
    <name type="common">Sacred lotus</name>
    <dbReference type="NCBI Taxonomy" id="4432"/>
    <lineage>
        <taxon>Eukaryota</taxon>
        <taxon>Viridiplantae</taxon>
        <taxon>Streptophyta</taxon>
        <taxon>Embryophyta</taxon>
        <taxon>Tracheophyta</taxon>
        <taxon>Spermatophyta</taxon>
        <taxon>Magnoliopsida</taxon>
        <taxon>Proteales</taxon>
        <taxon>Nelumbonaceae</taxon>
        <taxon>Nelumbo</taxon>
    </lineage>
</organism>
<dbReference type="InterPro" id="IPR013097">
    <property type="entry name" value="Dabb"/>
</dbReference>
<dbReference type="GeneID" id="104609340"/>
<dbReference type="InterPro" id="IPR044662">
    <property type="entry name" value="HS1/DABB1-like"/>
</dbReference>
<dbReference type="PANTHER" id="PTHR33178:SF3">
    <property type="entry name" value="STRESS-RESPONSE A_B BARREL DOMAIN-CONTAINING PROTEIN UP3"/>
    <property type="match status" value="1"/>
</dbReference>
<name>A0A1U8B030_NELNU</name>
<dbReference type="Gene3D" id="3.30.70.100">
    <property type="match status" value="2"/>
</dbReference>
<dbReference type="RefSeq" id="XP_010273929.1">
    <property type="nucleotide sequence ID" value="XM_010275627.2"/>
</dbReference>
<dbReference type="OrthoDB" id="42919at2759"/>
<dbReference type="Proteomes" id="UP000189703">
    <property type="component" value="Unplaced"/>
</dbReference>
<comment type="subunit">
    <text evidence="1">Homodimer.</text>
</comment>
<dbReference type="PANTHER" id="PTHR33178">
    <property type="match status" value="1"/>
</dbReference>
<dbReference type="PROSITE" id="PS51502">
    <property type="entry name" value="S_R_A_B_BARREL"/>
    <property type="match status" value="2"/>
</dbReference>
<dbReference type="AlphaFoldDB" id="A0A1U8B030"/>
<proteinExistence type="predicted"/>
<keyword evidence="3" id="KW-1185">Reference proteome</keyword>
<dbReference type="eggNOG" id="ENOG502QTKV">
    <property type="taxonomic scope" value="Eukaryota"/>
</dbReference>
<gene>
    <name evidence="4" type="primary">LOC104609340</name>
</gene>
<dbReference type="KEGG" id="nnu:104609340"/>
<dbReference type="Pfam" id="PF07876">
    <property type="entry name" value="Dabb"/>
    <property type="match status" value="2"/>
</dbReference>
<dbReference type="SUPFAM" id="SSF54909">
    <property type="entry name" value="Dimeric alpha+beta barrel"/>
    <property type="match status" value="2"/>
</dbReference>
<feature type="domain" description="Stress-response A/B barrel" evidence="2">
    <location>
        <begin position="50"/>
        <end position="144"/>
    </location>
</feature>
<accession>A0A1U8B030</accession>
<dbReference type="OMA" id="SPIAFTH"/>
<evidence type="ECO:0000313" key="4">
    <source>
        <dbReference type="RefSeq" id="XP_010273929.1"/>
    </source>
</evidence>
<dbReference type="InterPro" id="IPR011008">
    <property type="entry name" value="Dimeric_a/b-barrel"/>
</dbReference>
<evidence type="ECO:0000313" key="3">
    <source>
        <dbReference type="Proteomes" id="UP000189703"/>
    </source>
</evidence>
<dbReference type="InParanoid" id="A0A1U8B030"/>